<dbReference type="Pfam" id="PF13458">
    <property type="entry name" value="Peripla_BP_6"/>
    <property type="match status" value="1"/>
</dbReference>
<protein>
    <submittedName>
        <fullName evidence="7">Leucine-, isoleucine-, valine-, threonine-, and alanine-binding protein</fullName>
    </submittedName>
</protein>
<dbReference type="PANTHER" id="PTHR30483:SF6">
    <property type="entry name" value="PERIPLASMIC BINDING PROTEIN OF ABC TRANSPORTER FOR NATURAL AMINO ACIDS"/>
    <property type="match status" value="1"/>
</dbReference>
<keyword evidence="3 5" id="KW-0732">Signal</keyword>
<keyword evidence="8" id="KW-1185">Reference proteome</keyword>
<dbReference type="InterPro" id="IPR051010">
    <property type="entry name" value="BCAA_transport"/>
</dbReference>
<dbReference type="InterPro" id="IPR000709">
    <property type="entry name" value="Leu_Ile_Val-bd"/>
</dbReference>
<evidence type="ECO:0000259" key="6">
    <source>
        <dbReference type="Pfam" id="PF13458"/>
    </source>
</evidence>
<feature type="signal peptide" evidence="5">
    <location>
        <begin position="1"/>
        <end position="23"/>
    </location>
</feature>
<gene>
    <name evidence="7" type="primary">braC_9</name>
    <name evidence="7" type="ORF">GMJLKIPL_6459</name>
</gene>
<name>A0ABQ4SPR7_9HYPH</name>
<sequence length="377" mass="39330">MRVLSKLMLAAAMLAGTVAGANAQDKTPVKLGAIEILTGPNSRYGIAIQRGFDLALADINKAGGVLGGRPLALAYEDSAGAKEQALNAARKLIGRDRVPLILGPTLSNEMFAAGPVANERKVPIVGTSTTANGITAIGPYVFRTAMPEADVIPVTLKTAQSKFGIKRVAVMYGNDDAFTKSAYDVMKATLEKLGIQVLTTETFGSKDTDFSAQLTKIKGLNPDAIVLSALVEAASGIALQARQLGIDPKVFIIGGNGLNSPKLGEIAGASADGTIVGSPWFIGKKDPANQAFVTAFREKYGDSPDQFAAQAYDTLFIVAKAIDAAGAPDSEKIKDALIKVKHTGVMGPFSFSESRDPADTSGVVVLTMKGGKFQLLE</sequence>
<keyword evidence="4" id="KW-0029">Amino-acid transport</keyword>
<feature type="chain" id="PRO_5045630358" evidence="5">
    <location>
        <begin position="24"/>
        <end position="377"/>
    </location>
</feature>
<reference evidence="7" key="1">
    <citation type="journal article" date="2021" name="Front. Microbiol.">
        <title>Comprehensive Comparative Genomics and Phenotyping of Methylobacterium Species.</title>
        <authorList>
            <person name="Alessa O."/>
            <person name="Ogura Y."/>
            <person name="Fujitani Y."/>
            <person name="Takami H."/>
            <person name="Hayashi T."/>
            <person name="Sahin N."/>
            <person name="Tani A."/>
        </authorList>
    </citation>
    <scope>NUCLEOTIDE SEQUENCE</scope>
    <source>
        <strain evidence="7">DSM 17168</strain>
    </source>
</reference>
<evidence type="ECO:0000256" key="2">
    <source>
        <dbReference type="ARBA" id="ARBA00022448"/>
    </source>
</evidence>
<accession>A0ABQ4SPR7</accession>
<dbReference type="EMBL" id="BPQQ01000126">
    <property type="protein sequence ID" value="GJE04495.1"/>
    <property type="molecule type" value="Genomic_DNA"/>
</dbReference>
<dbReference type="PRINTS" id="PR00337">
    <property type="entry name" value="LEUILEVALBP"/>
</dbReference>
<dbReference type="InterPro" id="IPR028081">
    <property type="entry name" value="Leu-bd"/>
</dbReference>
<comment type="caution">
    <text evidence="7">The sequence shown here is derived from an EMBL/GenBank/DDBJ whole genome shotgun (WGS) entry which is preliminary data.</text>
</comment>
<reference evidence="7" key="2">
    <citation type="submission" date="2021-08" db="EMBL/GenBank/DDBJ databases">
        <authorList>
            <person name="Tani A."/>
            <person name="Ola A."/>
            <person name="Ogura Y."/>
            <person name="Katsura K."/>
            <person name="Hayashi T."/>
        </authorList>
    </citation>
    <scope>NUCLEOTIDE SEQUENCE</scope>
    <source>
        <strain evidence="7">DSM 17168</strain>
    </source>
</reference>
<evidence type="ECO:0000313" key="7">
    <source>
        <dbReference type="EMBL" id="GJE04495.1"/>
    </source>
</evidence>
<dbReference type="CDD" id="cd06348">
    <property type="entry name" value="PBP1_ABC_HAAT-like"/>
    <property type="match status" value="1"/>
</dbReference>
<evidence type="ECO:0000256" key="5">
    <source>
        <dbReference type="SAM" id="SignalP"/>
    </source>
</evidence>
<feature type="domain" description="Leucine-binding protein" evidence="6">
    <location>
        <begin position="28"/>
        <end position="356"/>
    </location>
</feature>
<keyword evidence="2" id="KW-0813">Transport</keyword>
<evidence type="ECO:0000256" key="1">
    <source>
        <dbReference type="ARBA" id="ARBA00010062"/>
    </source>
</evidence>
<dbReference type="InterPro" id="IPR028082">
    <property type="entry name" value="Peripla_BP_I"/>
</dbReference>
<dbReference type="RefSeq" id="WP_238241857.1">
    <property type="nucleotide sequence ID" value="NZ_BPQQ01000126.1"/>
</dbReference>
<dbReference type="Gene3D" id="3.40.50.2300">
    <property type="match status" value="2"/>
</dbReference>
<dbReference type="Proteomes" id="UP001055153">
    <property type="component" value="Unassembled WGS sequence"/>
</dbReference>
<evidence type="ECO:0000313" key="8">
    <source>
        <dbReference type="Proteomes" id="UP001055153"/>
    </source>
</evidence>
<organism evidence="7 8">
    <name type="scientific">Methylobacterium isbiliense</name>
    <dbReference type="NCBI Taxonomy" id="315478"/>
    <lineage>
        <taxon>Bacteria</taxon>
        <taxon>Pseudomonadati</taxon>
        <taxon>Pseudomonadota</taxon>
        <taxon>Alphaproteobacteria</taxon>
        <taxon>Hyphomicrobiales</taxon>
        <taxon>Methylobacteriaceae</taxon>
        <taxon>Methylobacterium</taxon>
    </lineage>
</organism>
<evidence type="ECO:0000256" key="4">
    <source>
        <dbReference type="ARBA" id="ARBA00022970"/>
    </source>
</evidence>
<evidence type="ECO:0000256" key="3">
    <source>
        <dbReference type="ARBA" id="ARBA00022729"/>
    </source>
</evidence>
<comment type="similarity">
    <text evidence="1">Belongs to the leucine-binding protein family.</text>
</comment>
<dbReference type="PANTHER" id="PTHR30483">
    <property type="entry name" value="LEUCINE-SPECIFIC-BINDING PROTEIN"/>
    <property type="match status" value="1"/>
</dbReference>
<proteinExistence type="inferred from homology"/>
<dbReference type="SUPFAM" id="SSF53822">
    <property type="entry name" value="Periplasmic binding protein-like I"/>
    <property type="match status" value="1"/>
</dbReference>